<dbReference type="Proteomes" id="UP000445696">
    <property type="component" value="Unassembled WGS sequence"/>
</dbReference>
<dbReference type="Gene3D" id="3.30.750.70">
    <property type="entry name" value="4-hydroxybutyrate coenzyme like domains"/>
    <property type="match status" value="1"/>
</dbReference>
<feature type="domain" description="Acetyl-CoA hydrolase/transferase C-terminal" evidence="1">
    <location>
        <begin position="264"/>
        <end position="416"/>
    </location>
</feature>
<protein>
    <recommendedName>
        <fullName evidence="1">Acetyl-CoA hydrolase/transferase C-terminal domain-containing protein</fullName>
    </recommendedName>
</protein>
<dbReference type="SUPFAM" id="SSF100950">
    <property type="entry name" value="NagB/RpiA/CoA transferase-like"/>
    <property type="match status" value="2"/>
</dbReference>
<name>A0A845MGL5_9PROT</name>
<accession>A0A845MGL5</accession>
<dbReference type="GO" id="GO:0006083">
    <property type="term" value="P:acetate metabolic process"/>
    <property type="evidence" value="ECO:0007669"/>
    <property type="project" value="InterPro"/>
</dbReference>
<comment type="caution">
    <text evidence="2">The sequence shown here is derived from an EMBL/GenBank/DDBJ whole genome shotgun (WGS) entry which is preliminary data.</text>
</comment>
<dbReference type="OrthoDB" id="9801795at2"/>
<evidence type="ECO:0000259" key="1">
    <source>
        <dbReference type="Pfam" id="PF13336"/>
    </source>
</evidence>
<dbReference type="InterPro" id="IPR038460">
    <property type="entry name" value="AcetylCoA_hyd_C_sf"/>
</dbReference>
<dbReference type="InterPro" id="IPR046433">
    <property type="entry name" value="ActCoA_hydro"/>
</dbReference>
<evidence type="ECO:0000313" key="2">
    <source>
        <dbReference type="EMBL" id="MZR22811.1"/>
    </source>
</evidence>
<dbReference type="AlphaFoldDB" id="A0A845MGL5"/>
<dbReference type="Pfam" id="PF13336">
    <property type="entry name" value="AcetylCoA_hyd_C"/>
    <property type="match status" value="1"/>
</dbReference>
<dbReference type="GO" id="GO:0008775">
    <property type="term" value="F:acetate CoA-transferase activity"/>
    <property type="evidence" value="ECO:0007669"/>
    <property type="project" value="InterPro"/>
</dbReference>
<sequence length="423" mass="45544">MSEYQSINNLDLAKYIQSGDTIVVGQGVAEPIVLTQALIDQRDNLGQVNVFIGPLYQSPFSAEHADHLKFLTYCGAGTNKSIIEAGAAEVILANYSELAPLFARGSLPSDVVFLLLGEARNGRYNTGLVNDYMIDAARRARVVIAEISDRVPWTCGAELPEDIVPDVIVRTSREPISLGSSAPTEDDLKLARNVAEFIPDAATIEIGIGTIPDLVLEALSGHKNLALHSGVIGDVAVELIKKGVIDNSLKPFDQGVSIAGFLLGTRKLFDYAHENPSIRLAPTSHTHDIRVLSRLQNFYAVNAALEVDLTGQVNAEVIGNRYLGAVGGQVDFSRGANLSEGGRAIIAVSSTARGGSVSRIVNRIESGIVTTPRVDVDIIVSEWGSAELRGTTLKQRAERLCAIAHPKFREGLEREAHKMFQTL</sequence>
<reference evidence="2 3" key="1">
    <citation type="journal article" date="2014" name="Int. J. Syst. Evol. Microbiol.">
        <title>Sneathiella chungangensis sp. nov., isolated from a marine sand, and emended description of the genus Sneathiella.</title>
        <authorList>
            <person name="Siamphan C."/>
            <person name="Kim H."/>
            <person name="Lee J.S."/>
            <person name="Kim W."/>
        </authorList>
    </citation>
    <scope>NUCLEOTIDE SEQUENCE [LARGE SCALE GENOMIC DNA]</scope>
    <source>
        <strain evidence="2 3">KCTC 32476</strain>
    </source>
</reference>
<dbReference type="InterPro" id="IPR026888">
    <property type="entry name" value="AcetylCoA_hyd_C"/>
</dbReference>
<dbReference type="Gene3D" id="3.40.1080.10">
    <property type="entry name" value="Glutaconate Coenzyme A-transferase"/>
    <property type="match status" value="1"/>
</dbReference>
<dbReference type="Gene3D" id="3.40.1080.20">
    <property type="entry name" value="Acetyl-CoA hydrolase/transferase C-terminal domain"/>
    <property type="match status" value="1"/>
</dbReference>
<keyword evidence="3" id="KW-1185">Reference proteome</keyword>
<dbReference type="EMBL" id="WTVA01000004">
    <property type="protein sequence ID" value="MZR22811.1"/>
    <property type="molecule type" value="Genomic_DNA"/>
</dbReference>
<organism evidence="2 3">
    <name type="scientific">Sneathiella chungangensis</name>
    <dbReference type="NCBI Taxonomy" id="1418234"/>
    <lineage>
        <taxon>Bacteria</taxon>
        <taxon>Pseudomonadati</taxon>
        <taxon>Pseudomonadota</taxon>
        <taxon>Alphaproteobacteria</taxon>
        <taxon>Sneathiellales</taxon>
        <taxon>Sneathiellaceae</taxon>
        <taxon>Sneathiella</taxon>
    </lineage>
</organism>
<dbReference type="PANTHER" id="PTHR21432:SF20">
    <property type="entry name" value="ACETYL-COA HYDROLASE"/>
    <property type="match status" value="1"/>
</dbReference>
<proteinExistence type="predicted"/>
<evidence type="ECO:0000313" key="3">
    <source>
        <dbReference type="Proteomes" id="UP000445696"/>
    </source>
</evidence>
<gene>
    <name evidence="2" type="ORF">GQF03_10760</name>
</gene>
<dbReference type="RefSeq" id="WP_161339270.1">
    <property type="nucleotide sequence ID" value="NZ_JBHSDG010000004.1"/>
</dbReference>
<dbReference type="InterPro" id="IPR037171">
    <property type="entry name" value="NagB/RpiA_transferase-like"/>
</dbReference>
<dbReference type="PANTHER" id="PTHR21432">
    <property type="entry name" value="ACETYL-COA HYDROLASE-RELATED"/>
    <property type="match status" value="1"/>
</dbReference>